<dbReference type="SMART" id="SM00255">
    <property type="entry name" value="TIR"/>
    <property type="match status" value="1"/>
</dbReference>
<dbReference type="EMBL" id="CACVKT020000575">
    <property type="protein sequence ID" value="CAC5360992.1"/>
    <property type="molecule type" value="Genomic_DNA"/>
</dbReference>
<keyword evidence="5" id="KW-0472">Membrane</keyword>
<dbReference type="AlphaFoldDB" id="A0A6J8A4N1"/>
<feature type="domain" description="TIR" evidence="6">
    <location>
        <begin position="27"/>
        <end position="156"/>
    </location>
</feature>
<sequence>MANQRTYMLIHRLKRQGYIRLNSSKDFEYHAFVVYCDADREWVHSIFLKKLEDDGLKLCVHHRDFDVGASITDNIDTYLQKCWKIIVIMSNDFAKSEWCQWEVDFVQERRRQQGKDVFLLIMLKTINSNHMTCPVKTLIKTTSYLTYKNGVGEDLF</sequence>
<organism evidence="7 8">
    <name type="scientific">Mytilus coruscus</name>
    <name type="common">Sea mussel</name>
    <dbReference type="NCBI Taxonomy" id="42192"/>
    <lineage>
        <taxon>Eukaryota</taxon>
        <taxon>Metazoa</taxon>
        <taxon>Spiralia</taxon>
        <taxon>Lophotrochozoa</taxon>
        <taxon>Mollusca</taxon>
        <taxon>Bivalvia</taxon>
        <taxon>Autobranchia</taxon>
        <taxon>Pteriomorphia</taxon>
        <taxon>Mytilida</taxon>
        <taxon>Mytiloidea</taxon>
        <taxon>Mytilidae</taxon>
        <taxon>Mytilinae</taxon>
        <taxon>Mytilus</taxon>
    </lineage>
</organism>
<dbReference type="GO" id="GO:0005886">
    <property type="term" value="C:plasma membrane"/>
    <property type="evidence" value="ECO:0007669"/>
    <property type="project" value="TreeGrafter"/>
</dbReference>
<evidence type="ECO:0000256" key="5">
    <source>
        <dbReference type="ARBA" id="ARBA00023136"/>
    </source>
</evidence>
<evidence type="ECO:0000256" key="1">
    <source>
        <dbReference type="ARBA" id="ARBA00004370"/>
    </source>
</evidence>
<keyword evidence="3" id="KW-0732">Signal</keyword>
<keyword evidence="4" id="KW-1133">Transmembrane helix</keyword>
<evidence type="ECO:0000256" key="2">
    <source>
        <dbReference type="ARBA" id="ARBA00022692"/>
    </source>
</evidence>
<dbReference type="InterPro" id="IPR035897">
    <property type="entry name" value="Toll_tir_struct_dom_sf"/>
</dbReference>
<dbReference type="PROSITE" id="PS50104">
    <property type="entry name" value="TIR"/>
    <property type="match status" value="1"/>
</dbReference>
<comment type="subcellular location">
    <subcellularLocation>
        <location evidence="1">Membrane</location>
    </subcellularLocation>
</comment>
<gene>
    <name evidence="7" type="ORF">MCOR_3280</name>
</gene>
<reference evidence="7 8" key="1">
    <citation type="submission" date="2020-06" db="EMBL/GenBank/DDBJ databases">
        <authorList>
            <person name="Li R."/>
            <person name="Bekaert M."/>
        </authorList>
    </citation>
    <scope>NUCLEOTIDE SEQUENCE [LARGE SCALE GENOMIC DNA]</scope>
    <source>
        <strain evidence="8">wild</strain>
    </source>
</reference>
<protein>
    <recommendedName>
        <fullName evidence="6">TIR domain-containing protein</fullName>
    </recommendedName>
</protein>
<dbReference type="InterPro" id="IPR000157">
    <property type="entry name" value="TIR_dom"/>
</dbReference>
<dbReference type="Pfam" id="PF01582">
    <property type="entry name" value="TIR"/>
    <property type="match status" value="1"/>
</dbReference>
<keyword evidence="8" id="KW-1185">Reference proteome</keyword>
<dbReference type="GO" id="GO:0007165">
    <property type="term" value="P:signal transduction"/>
    <property type="evidence" value="ECO:0007669"/>
    <property type="project" value="InterPro"/>
</dbReference>
<accession>A0A6J8A4N1</accession>
<dbReference type="GO" id="GO:0038023">
    <property type="term" value="F:signaling receptor activity"/>
    <property type="evidence" value="ECO:0007669"/>
    <property type="project" value="TreeGrafter"/>
</dbReference>
<evidence type="ECO:0000313" key="8">
    <source>
        <dbReference type="Proteomes" id="UP000507470"/>
    </source>
</evidence>
<dbReference type="OrthoDB" id="5966846at2759"/>
<evidence type="ECO:0000259" key="6">
    <source>
        <dbReference type="PROSITE" id="PS50104"/>
    </source>
</evidence>
<evidence type="ECO:0000256" key="3">
    <source>
        <dbReference type="ARBA" id="ARBA00022729"/>
    </source>
</evidence>
<proteinExistence type="predicted"/>
<dbReference type="Proteomes" id="UP000507470">
    <property type="component" value="Unassembled WGS sequence"/>
</dbReference>
<keyword evidence="2" id="KW-0812">Transmembrane</keyword>
<dbReference type="PANTHER" id="PTHR24365:SF530">
    <property type="entry name" value="MSTPROX-RELATED"/>
    <property type="match status" value="1"/>
</dbReference>
<dbReference type="PANTHER" id="PTHR24365">
    <property type="entry name" value="TOLL-LIKE RECEPTOR"/>
    <property type="match status" value="1"/>
</dbReference>
<dbReference type="Gene3D" id="3.40.50.10140">
    <property type="entry name" value="Toll/interleukin-1 receptor homology (TIR) domain"/>
    <property type="match status" value="1"/>
</dbReference>
<name>A0A6J8A4N1_MYTCO</name>
<dbReference type="SUPFAM" id="SSF52200">
    <property type="entry name" value="Toll/Interleukin receptor TIR domain"/>
    <property type="match status" value="1"/>
</dbReference>
<evidence type="ECO:0000256" key="4">
    <source>
        <dbReference type="ARBA" id="ARBA00022989"/>
    </source>
</evidence>
<evidence type="ECO:0000313" key="7">
    <source>
        <dbReference type="EMBL" id="CAC5360992.1"/>
    </source>
</evidence>